<accession>A0A212LH73</accession>
<evidence type="ECO:0000313" key="1">
    <source>
        <dbReference type="EMBL" id="SCM76729.1"/>
    </source>
</evidence>
<dbReference type="AlphaFoldDB" id="A0A212LH73"/>
<reference evidence="1" key="1">
    <citation type="submission" date="2016-08" db="EMBL/GenBank/DDBJ databases">
        <authorList>
            <person name="Seilhamer J.J."/>
        </authorList>
    </citation>
    <scope>NUCLEOTIDE SEQUENCE</scope>
    <source>
        <strain evidence="1">86</strain>
    </source>
</reference>
<gene>
    <name evidence="1" type="ORF">KL86PLE_40534</name>
</gene>
<name>A0A212LH73_9HYPH</name>
<organism evidence="1">
    <name type="scientific">uncultured Pleomorphomonas sp</name>
    <dbReference type="NCBI Taxonomy" id="442121"/>
    <lineage>
        <taxon>Bacteria</taxon>
        <taxon>Pseudomonadati</taxon>
        <taxon>Pseudomonadota</taxon>
        <taxon>Alphaproteobacteria</taxon>
        <taxon>Hyphomicrobiales</taxon>
        <taxon>Pleomorphomonadaceae</taxon>
        <taxon>Pleomorphomonas</taxon>
        <taxon>environmental samples</taxon>
    </lineage>
</organism>
<sequence>MFLFVTAETHGYRANPLVTGR</sequence>
<dbReference type="EMBL" id="FMJD01000008">
    <property type="protein sequence ID" value="SCM76729.1"/>
    <property type="molecule type" value="Genomic_DNA"/>
</dbReference>
<protein>
    <submittedName>
        <fullName evidence="1">Uncharacterized protein</fullName>
    </submittedName>
</protein>
<proteinExistence type="predicted"/>